<keyword evidence="2" id="KW-1133">Transmembrane helix</keyword>
<dbReference type="Proteomes" id="UP000199125">
    <property type="component" value="Unassembled WGS sequence"/>
</dbReference>
<dbReference type="AlphaFoldDB" id="A0A1H6L8F7"/>
<gene>
    <name evidence="3" type="ORF">SAMN04488075_1400</name>
</gene>
<accession>A0A1H6L8F7</accession>
<dbReference type="RefSeq" id="WP_143042753.1">
    <property type="nucleotide sequence ID" value="NZ_FNXG01000002.1"/>
</dbReference>
<protein>
    <submittedName>
        <fullName evidence="3">Uncharacterized protein</fullName>
    </submittedName>
</protein>
<evidence type="ECO:0000256" key="1">
    <source>
        <dbReference type="SAM" id="MobiDB-lite"/>
    </source>
</evidence>
<dbReference type="OrthoDB" id="9938051at2"/>
<feature type="region of interest" description="Disordered" evidence="1">
    <location>
        <begin position="43"/>
        <end position="85"/>
    </location>
</feature>
<feature type="transmembrane region" description="Helical" evidence="2">
    <location>
        <begin position="12"/>
        <end position="33"/>
    </location>
</feature>
<evidence type="ECO:0000313" key="4">
    <source>
        <dbReference type="Proteomes" id="UP000199125"/>
    </source>
</evidence>
<evidence type="ECO:0000313" key="3">
    <source>
        <dbReference type="EMBL" id="SEH84568.1"/>
    </source>
</evidence>
<keyword evidence="2" id="KW-0472">Membrane</keyword>
<name>A0A1H6L8F7_9RHOB</name>
<keyword evidence="4" id="KW-1185">Reference proteome</keyword>
<keyword evidence="2" id="KW-0812">Transmembrane</keyword>
<proteinExistence type="predicted"/>
<reference evidence="4" key="1">
    <citation type="submission" date="2016-10" db="EMBL/GenBank/DDBJ databases">
        <authorList>
            <person name="Varghese N."/>
            <person name="Submissions S."/>
        </authorList>
    </citation>
    <scope>NUCLEOTIDE SEQUENCE [LARGE SCALE GENOMIC DNA]</scope>
    <source>
        <strain evidence="4">DSM 11593</strain>
    </source>
</reference>
<dbReference type="EMBL" id="FNXG01000002">
    <property type="protein sequence ID" value="SEH84568.1"/>
    <property type="molecule type" value="Genomic_DNA"/>
</dbReference>
<organism evidence="3 4">
    <name type="scientific">Paracoccus alkenifer</name>
    <dbReference type="NCBI Taxonomy" id="65735"/>
    <lineage>
        <taxon>Bacteria</taxon>
        <taxon>Pseudomonadati</taxon>
        <taxon>Pseudomonadota</taxon>
        <taxon>Alphaproteobacteria</taxon>
        <taxon>Rhodobacterales</taxon>
        <taxon>Paracoccaceae</taxon>
        <taxon>Paracoccus</taxon>
    </lineage>
</organism>
<sequence>MALPRESSGIGIWPMVIGVAAVILAAVLFFMFVPIQKPVPTPDSPAALGIDGEPAGATGAGVQPGTPQGTEAAPAVVPVEPAPSN</sequence>
<evidence type="ECO:0000256" key="2">
    <source>
        <dbReference type="SAM" id="Phobius"/>
    </source>
</evidence>